<evidence type="ECO:0000256" key="9">
    <source>
        <dbReference type="RuleBase" id="RU363032"/>
    </source>
</evidence>
<dbReference type="PANTHER" id="PTHR30183">
    <property type="entry name" value="MOLYBDENUM TRANSPORT SYSTEM PERMEASE PROTEIN MODB"/>
    <property type="match status" value="1"/>
</dbReference>
<name>D7CIY7_SYNLT</name>
<dbReference type="Proteomes" id="UP000000378">
    <property type="component" value="Chromosome"/>
</dbReference>
<keyword evidence="13" id="KW-1185">Reference proteome</keyword>
<feature type="transmembrane region" description="Helical" evidence="9">
    <location>
        <begin position="135"/>
        <end position="156"/>
    </location>
</feature>
<protein>
    <recommendedName>
        <fullName evidence="10">Molybdenum transport system permease</fullName>
    </recommendedName>
</protein>
<keyword evidence="7 9" id="KW-1133">Transmembrane helix</keyword>
<keyword evidence="5 10" id="KW-0500">Molybdenum</keyword>
<evidence type="ECO:0000256" key="10">
    <source>
        <dbReference type="RuleBase" id="RU365097"/>
    </source>
</evidence>
<accession>D7CIY7</accession>
<keyword evidence="4 10" id="KW-1003">Cell membrane</keyword>
<dbReference type="HOGENOM" id="CLU_016047_14_3_9"/>
<dbReference type="NCBIfam" id="TIGR02141">
    <property type="entry name" value="modB_ABC"/>
    <property type="match status" value="1"/>
</dbReference>
<keyword evidence="3 9" id="KW-0813">Transport</keyword>
<reference evidence="13" key="1">
    <citation type="journal article" date="2010" name="Stand. Genomic Sci.">
        <title>Complete genome sequence of Syntrophothermus lipocalidus type strain (TGB-C1T).</title>
        <authorList>
            <consortium name="US DOE Joint Genome Institute (JGI-PGF)"/>
            <person name="Djao O."/>
            <person name="Zhang X."/>
            <person name="Lucas S."/>
            <person name="Lapidus A."/>
            <person name="Glavina Del Rio T."/>
            <person name="Nolan M."/>
            <person name="Tice H."/>
            <person name="Cheng J."/>
            <person name="Han C."/>
            <person name="Tapia R."/>
            <person name="Goodwin L."/>
            <person name="Pitluck S."/>
            <person name="Liolios K."/>
            <person name="Ivanova N."/>
            <person name="Mavromatis K."/>
            <person name="Mikhailova N."/>
            <person name="Ovchinnikova G."/>
            <person name="Pati A."/>
            <person name="Brambilla E."/>
            <person name="Chen A."/>
            <person name="Palaniappan K."/>
            <person name="Land M."/>
            <person name="Hauser L."/>
            <person name="Chang Y."/>
            <person name="Jeffries C."/>
            <person name="Rohde M."/>
            <person name="Sikorski J."/>
            <person name="Spring S."/>
            <person name="Goker M."/>
            <person name="Detter J."/>
            <person name="Woyke T."/>
            <person name="Bristow J."/>
            <person name="Eisen J."/>
            <person name="Markowitz V."/>
            <person name="Hugenholtz P."/>
            <person name="Kyrpides N."/>
            <person name="Klenk H."/>
        </authorList>
    </citation>
    <scope>NUCLEOTIDE SEQUENCE [LARGE SCALE GENOMIC DNA]</scope>
    <source>
        <strain evidence="13">DSM 12680 / TGB-C1</strain>
    </source>
</reference>
<dbReference type="CDD" id="cd06261">
    <property type="entry name" value="TM_PBP2"/>
    <property type="match status" value="1"/>
</dbReference>
<reference evidence="12 13" key="2">
    <citation type="journal article" date="2010" name="Stand. Genomic Sci.">
        <title>Complete genome sequence of Syntrophothermus lipocalidus type strain (TGB-C1).</title>
        <authorList>
            <person name="Djao O.D."/>
            <person name="Zhang X."/>
            <person name="Lucas S."/>
            <person name="Lapidus A."/>
            <person name="Del Rio T.G."/>
            <person name="Nolan M."/>
            <person name="Tice H."/>
            <person name="Cheng J.F."/>
            <person name="Han C."/>
            <person name="Tapia R."/>
            <person name="Goodwin L."/>
            <person name="Pitluck S."/>
            <person name="Liolios K."/>
            <person name="Ivanova N."/>
            <person name="Mavromatis K."/>
            <person name="Mikhailova N."/>
            <person name="Ovchinnikova G."/>
            <person name="Pati A."/>
            <person name="Brambilla E."/>
            <person name="Chen A."/>
            <person name="Palaniappan K."/>
            <person name="Land M."/>
            <person name="Hauser L."/>
            <person name="Chang Y.J."/>
            <person name="Jeffries C.D."/>
            <person name="Rohde M."/>
            <person name="Sikorski J."/>
            <person name="Spring S."/>
            <person name="Goker M."/>
            <person name="Detter J.C."/>
            <person name="Woyke T."/>
            <person name="Bristow J."/>
            <person name="Eisen J.A."/>
            <person name="Markowitz V."/>
            <person name="Hugenholtz P."/>
            <person name="Kyrpides N.C."/>
            <person name="Klenk H.P."/>
        </authorList>
    </citation>
    <scope>NUCLEOTIDE SEQUENCE [LARGE SCALE GENOMIC DNA]</scope>
    <source>
        <strain evidence="13">DSM 12680 / TGB-C1</strain>
    </source>
</reference>
<dbReference type="eggNOG" id="COG4149">
    <property type="taxonomic scope" value="Bacteria"/>
</dbReference>
<evidence type="ECO:0000313" key="12">
    <source>
        <dbReference type="EMBL" id="ADI02865.1"/>
    </source>
</evidence>
<sequence>MMVEDVLIPILLSLKIVLVATACVFVGGVFLARLLLTQNFFGKEVIESLLLLPMVLPPTVTGFGLLVLFGKHGPLGVLTRFLFGGQVLFTWGAAVIAAAIVAFPLMYQSARAAFEKVDARQEQAARTLGAGELRVFFTITLPQAWPGILSGLVLAFTRAYGEFGATLMVAGNIPGKTQTVPMAIYFAVESGNYRVAVPLVAATALISLGAILWLKIWLKRKFWCYTERKMG</sequence>
<dbReference type="NCBIfam" id="NF038017">
    <property type="entry name" value="ABC_perm1"/>
    <property type="match status" value="1"/>
</dbReference>
<evidence type="ECO:0000256" key="4">
    <source>
        <dbReference type="ARBA" id="ARBA00022475"/>
    </source>
</evidence>
<dbReference type="STRING" id="643648.Slip_2122"/>
<dbReference type="AlphaFoldDB" id="D7CIY7"/>
<dbReference type="InterPro" id="IPR035906">
    <property type="entry name" value="MetI-like_sf"/>
</dbReference>
<evidence type="ECO:0000259" key="11">
    <source>
        <dbReference type="PROSITE" id="PS50928"/>
    </source>
</evidence>
<dbReference type="GO" id="GO:0015098">
    <property type="term" value="F:molybdate ion transmembrane transporter activity"/>
    <property type="evidence" value="ECO:0007669"/>
    <property type="project" value="UniProtKB-UniRule"/>
</dbReference>
<evidence type="ECO:0000256" key="3">
    <source>
        <dbReference type="ARBA" id="ARBA00022448"/>
    </source>
</evidence>
<dbReference type="PANTHER" id="PTHR30183:SF3">
    <property type="entry name" value="MOLYBDENUM TRANSPORT SYSTEM PERMEASE PROTEIN MODB"/>
    <property type="match status" value="1"/>
</dbReference>
<feature type="transmembrane region" description="Helical" evidence="9">
    <location>
        <begin position="81"/>
        <end position="107"/>
    </location>
</feature>
<dbReference type="InterPro" id="IPR049783">
    <property type="entry name" value="ABC_perm_TupB-like"/>
</dbReference>
<dbReference type="Pfam" id="PF00528">
    <property type="entry name" value="BPD_transp_1"/>
    <property type="match status" value="1"/>
</dbReference>
<evidence type="ECO:0000256" key="7">
    <source>
        <dbReference type="ARBA" id="ARBA00022989"/>
    </source>
</evidence>
<evidence type="ECO:0000256" key="1">
    <source>
        <dbReference type="ARBA" id="ARBA00004651"/>
    </source>
</evidence>
<keyword evidence="8 9" id="KW-0472">Membrane</keyword>
<evidence type="ECO:0000313" key="13">
    <source>
        <dbReference type="Proteomes" id="UP000000378"/>
    </source>
</evidence>
<dbReference type="KEGG" id="slp:Slip_2122"/>
<dbReference type="RefSeq" id="WP_013176267.1">
    <property type="nucleotide sequence ID" value="NC_014220.1"/>
</dbReference>
<dbReference type="Gene3D" id="1.10.3720.10">
    <property type="entry name" value="MetI-like"/>
    <property type="match status" value="1"/>
</dbReference>
<gene>
    <name evidence="12" type="ordered locus">Slip_2122</name>
</gene>
<evidence type="ECO:0000256" key="8">
    <source>
        <dbReference type="ARBA" id="ARBA00023136"/>
    </source>
</evidence>
<evidence type="ECO:0000256" key="5">
    <source>
        <dbReference type="ARBA" id="ARBA00022505"/>
    </source>
</evidence>
<feature type="transmembrane region" description="Helical" evidence="9">
    <location>
        <begin position="6"/>
        <end position="36"/>
    </location>
</feature>
<comment type="function">
    <text evidence="10">Part of the binding-protein-dependent transport system for molybdenum; probably responsible for the translocation of the substrate across the membrane.</text>
</comment>
<dbReference type="SUPFAM" id="SSF161098">
    <property type="entry name" value="MetI-like"/>
    <property type="match status" value="1"/>
</dbReference>
<comment type="similarity">
    <text evidence="2 10">Belongs to the binding-protein-dependent transport system permease family. CysTW subfamily.</text>
</comment>
<organism evidence="12 13">
    <name type="scientific">Syntrophothermus lipocalidus (strain DSM 12680 / TGB-C1)</name>
    <dbReference type="NCBI Taxonomy" id="643648"/>
    <lineage>
        <taxon>Bacteria</taxon>
        <taxon>Bacillati</taxon>
        <taxon>Bacillota</taxon>
        <taxon>Clostridia</taxon>
        <taxon>Eubacteriales</taxon>
        <taxon>Syntrophomonadaceae</taxon>
        <taxon>Syntrophothermus</taxon>
    </lineage>
</organism>
<evidence type="ECO:0000256" key="6">
    <source>
        <dbReference type="ARBA" id="ARBA00022692"/>
    </source>
</evidence>
<evidence type="ECO:0000256" key="2">
    <source>
        <dbReference type="ARBA" id="ARBA00007069"/>
    </source>
</evidence>
<feature type="transmembrane region" description="Helical" evidence="9">
    <location>
        <begin position="48"/>
        <end position="69"/>
    </location>
</feature>
<comment type="subcellular location">
    <subcellularLocation>
        <location evidence="1 9">Cell membrane</location>
        <topology evidence="1 9">Multi-pass membrane protein</topology>
    </subcellularLocation>
</comment>
<dbReference type="GO" id="GO:0005886">
    <property type="term" value="C:plasma membrane"/>
    <property type="evidence" value="ECO:0007669"/>
    <property type="project" value="UniProtKB-SubCell"/>
</dbReference>
<dbReference type="EMBL" id="CP002048">
    <property type="protein sequence ID" value="ADI02865.1"/>
    <property type="molecule type" value="Genomic_DNA"/>
</dbReference>
<dbReference type="PROSITE" id="PS50928">
    <property type="entry name" value="ABC_TM1"/>
    <property type="match status" value="1"/>
</dbReference>
<feature type="transmembrane region" description="Helical" evidence="9">
    <location>
        <begin position="195"/>
        <end position="218"/>
    </location>
</feature>
<feature type="domain" description="ABC transmembrane type-1" evidence="11">
    <location>
        <begin position="10"/>
        <end position="218"/>
    </location>
</feature>
<proteinExistence type="inferred from homology"/>
<keyword evidence="6 9" id="KW-0812">Transmembrane</keyword>
<dbReference type="InterPro" id="IPR011867">
    <property type="entry name" value="ModB_ABC"/>
</dbReference>
<dbReference type="InterPro" id="IPR000515">
    <property type="entry name" value="MetI-like"/>
</dbReference>